<dbReference type="GO" id="GO:0016787">
    <property type="term" value="F:hydrolase activity"/>
    <property type="evidence" value="ECO:0007669"/>
    <property type="project" value="UniProtKB-KW"/>
</dbReference>
<accession>A0ABD1AIQ5</accession>
<evidence type="ECO:0000256" key="5">
    <source>
        <dbReference type="SAM" id="SignalP"/>
    </source>
</evidence>
<dbReference type="InterPro" id="IPR036514">
    <property type="entry name" value="SGNH_hydro_sf"/>
</dbReference>
<organism evidence="6 7">
    <name type="scientific">Cardamine amara subsp. amara</name>
    <dbReference type="NCBI Taxonomy" id="228776"/>
    <lineage>
        <taxon>Eukaryota</taxon>
        <taxon>Viridiplantae</taxon>
        <taxon>Streptophyta</taxon>
        <taxon>Embryophyta</taxon>
        <taxon>Tracheophyta</taxon>
        <taxon>Spermatophyta</taxon>
        <taxon>Magnoliopsida</taxon>
        <taxon>eudicotyledons</taxon>
        <taxon>Gunneridae</taxon>
        <taxon>Pentapetalae</taxon>
        <taxon>rosids</taxon>
        <taxon>malvids</taxon>
        <taxon>Brassicales</taxon>
        <taxon>Brassicaceae</taxon>
        <taxon>Cardamineae</taxon>
        <taxon>Cardamine</taxon>
    </lineage>
</organism>
<feature type="signal peptide" evidence="5">
    <location>
        <begin position="1"/>
        <end position="19"/>
    </location>
</feature>
<dbReference type="PANTHER" id="PTHR22835:SF659">
    <property type="entry name" value="GDSL LIPASE_ACYLHYDROLASE, PUTATIVE (AFU_ORTHOLOGUE AFUA_2G00510)-RELATED"/>
    <property type="match status" value="1"/>
</dbReference>
<evidence type="ECO:0000313" key="7">
    <source>
        <dbReference type="Proteomes" id="UP001558713"/>
    </source>
</evidence>
<evidence type="ECO:0000256" key="1">
    <source>
        <dbReference type="ARBA" id="ARBA00008668"/>
    </source>
</evidence>
<feature type="chain" id="PRO_5044781868" evidence="5">
    <location>
        <begin position="20"/>
        <end position="372"/>
    </location>
</feature>
<dbReference type="SUPFAM" id="SSF52266">
    <property type="entry name" value="SGNH hydrolase"/>
    <property type="match status" value="1"/>
</dbReference>
<keyword evidence="2 5" id="KW-0732">Signal</keyword>
<dbReference type="InterPro" id="IPR035669">
    <property type="entry name" value="SGNH_plant_lipase-like"/>
</dbReference>
<dbReference type="CDD" id="cd01837">
    <property type="entry name" value="SGNH_plant_lipase_like"/>
    <property type="match status" value="1"/>
</dbReference>
<name>A0ABD1AIQ5_CARAN</name>
<evidence type="ECO:0000256" key="3">
    <source>
        <dbReference type="ARBA" id="ARBA00022801"/>
    </source>
</evidence>
<dbReference type="Pfam" id="PF00657">
    <property type="entry name" value="Lipase_GDSL"/>
    <property type="match status" value="1"/>
</dbReference>
<dbReference type="InterPro" id="IPR001087">
    <property type="entry name" value="GDSL"/>
</dbReference>
<reference evidence="6 7" key="1">
    <citation type="submission" date="2024-04" db="EMBL/GenBank/DDBJ databases">
        <title>Genome assembly C_amara_ONT_v2.</title>
        <authorList>
            <person name="Yant L."/>
            <person name="Moore C."/>
            <person name="Slenker M."/>
        </authorList>
    </citation>
    <scope>NUCLEOTIDE SEQUENCE [LARGE SCALE GENOMIC DNA]</scope>
    <source>
        <tissue evidence="6">Leaf</tissue>
    </source>
</reference>
<keyword evidence="7" id="KW-1185">Reference proteome</keyword>
<proteinExistence type="inferred from homology"/>
<keyword evidence="3" id="KW-0378">Hydrolase</keyword>
<keyword evidence="4" id="KW-0325">Glycoprotein</keyword>
<protein>
    <submittedName>
        <fullName evidence="6">GDSL esterase/lipase</fullName>
    </submittedName>
</protein>
<dbReference type="Gene3D" id="3.40.50.1110">
    <property type="entry name" value="SGNH hydrolase"/>
    <property type="match status" value="1"/>
</dbReference>
<evidence type="ECO:0000256" key="2">
    <source>
        <dbReference type="ARBA" id="ARBA00022729"/>
    </source>
</evidence>
<dbReference type="PANTHER" id="PTHR22835">
    <property type="entry name" value="ZINC FINGER FYVE DOMAIN CONTAINING PROTEIN"/>
    <property type="match status" value="1"/>
</dbReference>
<dbReference type="AlphaFoldDB" id="A0ABD1AIQ5"/>
<sequence length="372" mass="41266">MKINVLLIVAFSFVVSVRSLPMKPTLNYESIFNFGDSLSDTGNFLISGDVASPTIGRLPYGETFFNRSTGRCSDGRLIIDFIAEASGLPYIQPYLRSVRTNFSVDFTKGANFAVAGATANDFNFFKERGLSVTLLTNKSLDIQFEWFKKLKPSLCKTKPECELYFKKSLFFVGEIGGNDYNYPLLAFRSFKRAMDLVPFVINKIMNVTSALIEEGAVTLVVPGNLPIGCSAVLLERFSDDKGWLYDSRNQCYTPLNSLAKLHNDKLKKGLEALRQKYPQAKIMYADYYSSAMQFFNSPSKYGFTGSVLKACCGGINGRYNAKPNVICGGKGSTTCKDPSTYANWDGIHLTEAAYRHIATGLISGRFISPSYN</sequence>
<evidence type="ECO:0000256" key="4">
    <source>
        <dbReference type="ARBA" id="ARBA00023180"/>
    </source>
</evidence>
<gene>
    <name evidence="6" type="ORF">V5N11_020142</name>
</gene>
<evidence type="ECO:0000313" key="6">
    <source>
        <dbReference type="EMBL" id="KAL1206333.1"/>
    </source>
</evidence>
<dbReference type="EMBL" id="JBANAX010000501">
    <property type="protein sequence ID" value="KAL1206333.1"/>
    <property type="molecule type" value="Genomic_DNA"/>
</dbReference>
<comment type="caution">
    <text evidence="6">The sequence shown here is derived from an EMBL/GenBank/DDBJ whole genome shotgun (WGS) entry which is preliminary data.</text>
</comment>
<dbReference type="Proteomes" id="UP001558713">
    <property type="component" value="Unassembled WGS sequence"/>
</dbReference>
<comment type="similarity">
    <text evidence="1">Belongs to the 'GDSL' lipolytic enzyme family.</text>
</comment>